<reference evidence="1 2" key="1">
    <citation type="submission" date="2024-06" db="EMBL/GenBank/DDBJ databases">
        <authorList>
            <person name="Kraege A."/>
            <person name="Thomma B."/>
        </authorList>
    </citation>
    <scope>NUCLEOTIDE SEQUENCE [LARGE SCALE GENOMIC DNA]</scope>
</reference>
<comment type="caution">
    <text evidence="1">The sequence shown here is derived from an EMBL/GenBank/DDBJ whole genome shotgun (WGS) entry which is preliminary data.</text>
</comment>
<sequence length="294" mass="32811">MTGQWRLELFFKSKPELQDRIIPFLKESGIKHINLTNKTKEDDLLGSCRRILRAVPGTDVCAHYSLKWNYHTNVERSYEAFRTFCTDMAALDGRAAVMLVSGGGKKRKLDTIGALEMAQKDKSFPKHLPLYVCYNPYFPNNADLAAERHRLEQKLKHGNGLITGIYLQMGTDLKRLDDGLNFLRETASKQAPGDGSGNVELLGSIFLPTKRLLAQMKYRPWNGVFLSDKYLNGVEAAESITGAILKLYKRYGVQPLVESSISSAAELRRCHSLLEQAACSVPGMCQAGDSSPVH</sequence>
<proteinExistence type="predicted"/>
<evidence type="ECO:0000313" key="1">
    <source>
        <dbReference type="EMBL" id="CAL5219027.1"/>
    </source>
</evidence>
<dbReference type="EMBL" id="CAXHTA020000002">
    <property type="protein sequence ID" value="CAL5219027.1"/>
    <property type="molecule type" value="Genomic_DNA"/>
</dbReference>
<name>A0ABP1FNC6_9CHLO</name>
<gene>
    <name evidence="1" type="primary">g785</name>
    <name evidence="1" type="ORF">VP750_LOCUS686</name>
</gene>
<dbReference type="Proteomes" id="UP001497392">
    <property type="component" value="Unassembled WGS sequence"/>
</dbReference>
<organism evidence="1 2">
    <name type="scientific">Coccomyxa viridis</name>
    <dbReference type="NCBI Taxonomy" id="1274662"/>
    <lineage>
        <taxon>Eukaryota</taxon>
        <taxon>Viridiplantae</taxon>
        <taxon>Chlorophyta</taxon>
        <taxon>core chlorophytes</taxon>
        <taxon>Trebouxiophyceae</taxon>
        <taxon>Trebouxiophyceae incertae sedis</taxon>
        <taxon>Coccomyxaceae</taxon>
        <taxon>Coccomyxa</taxon>
    </lineage>
</organism>
<evidence type="ECO:0000313" key="2">
    <source>
        <dbReference type="Proteomes" id="UP001497392"/>
    </source>
</evidence>
<protein>
    <submittedName>
        <fullName evidence="1">G785 protein</fullName>
    </submittedName>
</protein>
<accession>A0ABP1FNC6</accession>
<keyword evidence="2" id="KW-1185">Reference proteome</keyword>